<keyword evidence="4 5" id="KW-0234">DNA repair</keyword>
<proteinExistence type="inferred from homology"/>
<dbReference type="Gene3D" id="3.10.300.10">
    <property type="entry name" value="Methylpurine-DNA glycosylase (MPG)"/>
    <property type="match status" value="1"/>
</dbReference>
<gene>
    <name evidence="6" type="ORF">A3B25_01010</name>
</gene>
<dbReference type="GO" id="GO:0006284">
    <property type="term" value="P:base-excision repair"/>
    <property type="evidence" value="ECO:0007669"/>
    <property type="project" value="InterPro"/>
</dbReference>
<organism evidence="6 7">
    <name type="scientific">Candidatus Ryanbacteria bacterium RIFCSPLOWO2_01_FULL_48_26</name>
    <dbReference type="NCBI Taxonomy" id="1802126"/>
    <lineage>
        <taxon>Bacteria</taxon>
        <taxon>Candidatus Ryaniibacteriota</taxon>
    </lineage>
</organism>
<dbReference type="EMBL" id="MHNW01000038">
    <property type="protein sequence ID" value="OGZ52854.1"/>
    <property type="molecule type" value="Genomic_DNA"/>
</dbReference>
<dbReference type="InterPro" id="IPR036995">
    <property type="entry name" value="MPG_sf"/>
</dbReference>
<dbReference type="CDD" id="cd00540">
    <property type="entry name" value="AAG"/>
    <property type="match status" value="1"/>
</dbReference>
<evidence type="ECO:0000256" key="3">
    <source>
        <dbReference type="ARBA" id="ARBA00022801"/>
    </source>
</evidence>
<dbReference type="GO" id="GO:0003677">
    <property type="term" value="F:DNA binding"/>
    <property type="evidence" value="ECO:0007669"/>
    <property type="project" value="InterPro"/>
</dbReference>
<dbReference type="PANTHER" id="PTHR10429">
    <property type="entry name" value="DNA-3-METHYLADENINE GLYCOSYLASE"/>
    <property type="match status" value="1"/>
</dbReference>
<dbReference type="InterPro" id="IPR003180">
    <property type="entry name" value="MPG"/>
</dbReference>
<evidence type="ECO:0000256" key="5">
    <source>
        <dbReference type="HAMAP-Rule" id="MF_00527"/>
    </source>
</evidence>
<evidence type="ECO:0000256" key="2">
    <source>
        <dbReference type="ARBA" id="ARBA00022763"/>
    </source>
</evidence>
<accession>A0A1G2GRR3</accession>
<dbReference type="GO" id="GO:0003905">
    <property type="term" value="F:alkylbase DNA N-glycosylase activity"/>
    <property type="evidence" value="ECO:0007669"/>
    <property type="project" value="InterPro"/>
</dbReference>
<sequence length="217" mass="24741">MRRILTKKFFNRPTLAVARDLLGTFLVRRYPSKKLLRQRSRQVGTSRGKSLNHVRDRETAVMITEVEAYDGPGDMASHAHRGKTKRNEVMFGEAGRWYVYFVYGMHWMLNIVTGPTGYPAAILIRGAVTTRRGKKVLINGPARLTKFLAIDKEFNGLAAISKTGLWLEKRGNPVHSSCIIRKKRIGVEYAGAWAEKRYNFTINLNNDRFKKGPLFIA</sequence>
<keyword evidence="3 5" id="KW-0378">Hydrolase</keyword>
<protein>
    <recommendedName>
        <fullName evidence="5">Putative 3-methyladenine DNA glycosylase</fullName>
        <ecNumber evidence="5">3.2.2.-</ecNumber>
    </recommendedName>
</protein>
<name>A0A1G2GRR3_9BACT</name>
<evidence type="ECO:0000256" key="1">
    <source>
        <dbReference type="ARBA" id="ARBA00009232"/>
    </source>
</evidence>
<evidence type="ECO:0000313" key="6">
    <source>
        <dbReference type="EMBL" id="OGZ52854.1"/>
    </source>
</evidence>
<evidence type="ECO:0000256" key="4">
    <source>
        <dbReference type="ARBA" id="ARBA00023204"/>
    </source>
</evidence>
<reference evidence="6 7" key="1">
    <citation type="journal article" date="2016" name="Nat. Commun.">
        <title>Thousands of microbial genomes shed light on interconnected biogeochemical processes in an aquifer system.</title>
        <authorList>
            <person name="Anantharaman K."/>
            <person name="Brown C.T."/>
            <person name="Hug L.A."/>
            <person name="Sharon I."/>
            <person name="Castelle C.J."/>
            <person name="Probst A.J."/>
            <person name="Thomas B.C."/>
            <person name="Singh A."/>
            <person name="Wilkins M.J."/>
            <person name="Karaoz U."/>
            <person name="Brodie E.L."/>
            <person name="Williams K.H."/>
            <person name="Hubbard S.S."/>
            <person name="Banfield J.F."/>
        </authorList>
    </citation>
    <scope>NUCLEOTIDE SEQUENCE [LARGE SCALE GENOMIC DNA]</scope>
</reference>
<dbReference type="InterPro" id="IPR011034">
    <property type="entry name" value="Formyl_transferase-like_C_sf"/>
</dbReference>
<dbReference type="Pfam" id="PF02245">
    <property type="entry name" value="Pur_DNA_glyco"/>
    <property type="match status" value="1"/>
</dbReference>
<dbReference type="SUPFAM" id="SSF50486">
    <property type="entry name" value="FMT C-terminal domain-like"/>
    <property type="match status" value="1"/>
</dbReference>
<comment type="caution">
    <text evidence="6">The sequence shown here is derived from an EMBL/GenBank/DDBJ whole genome shotgun (WGS) entry which is preliminary data.</text>
</comment>
<dbReference type="STRING" id="1802126.A3B25_01010"/>
<keyword evidence="2 5" id="KW-0227">DNA damage</keyword>
<dbReference type="AlphaFoldDB" id="A0A1G2GRR3"/>
<evidence type="ECO:0000313" key="7">
    <source>
        <dbReference type="Proteomes" id="UP000179106"/>
    </source>
</evidence>
<dbReference type="NCBIfam" id="TIGR00567">
    <property type="entry name" value="3mg"/>
    <property type="match status" value="1"/>
</dbReference>
<dbReference type="Proteomes" id="UP000179106">
    <property type="component" value="Unassembled WGS sequence"/>
</dbReference>
<dbReference type="EC" id="3.2.2.-" evidence="5"/>
<dbReference type="PANTHER" id="PTHR10429:SF0">
    <property type="entry name" value="DNA-3-METHYLADENINE GLYCOSYLASE"/>
    <property type="match status" value="1"/>
</dbReference>
<comment type="similarity">
    <text evidence="1 5">Belongs to the DNA glycosylase MPG family.</text>
</comment>
<dbReference type="HAMAP" id="MF_00527">
    <property type="entry name" value="3MGH"/>
    <property type="match status" value="1"/>
</dbReference>